<evidence type="ECO:0008006" key="4">
    <source>
        <dbReference type="Google" id="ProtNLM"/>
    </source>
</evidence>
<keyword evidence="1" id="KW-0732">Signal</keyword>
<sequence>MTVPYRVLLVVAALAAGPALAQGNAPAPAKACEPRALHFEKEAGLWKHAPFSALKRDTVYTLLQDDGRTVLRGTAEGAASLYTANLAPPVTSPAGLSWRWKTDALVPGADNRDKGREDAPLRVIVGFDGDRANLPAAEQKRFKRAERLSGKAPPYAVLMYIWSDHVPVGTVIPSAHTSQIKMLVVTSGKSDLGQWQAVRRNLADDYRRAYGGEPGPLLGVAVMTDTDNTGAKAVGYYADIKLECAAN</sequence>
<feature type="signal peptide" evidence="1">
    <location>
        <begin position="1"/>
        <end position="21"/>
    </location>
</feature>
<dbReference type="InterPro" id="IPR021409">
    <property type="entry name" value="DUF3047"/>
</dbReference>
<dbReference type="OrthoDB" id="9775969at2"/>
<evidence type="ECO:0000313" key="2">
    <source>
        <dbReference type="EMBL" id="RLJ68264.1"/>
    </source>
</evidence>
<dbReference type="AlphaFoldDB" id="A0A497XK66"/>
<dbReference type="EMBL" id="RCCI01000004">
    <property type="protein sequence ID" value="RLJ68264.1"/>
    <property type="molecule type" value="Genomic_DNA"/>
</dbReference>
<proteinExistence type="predicted"/>
<dbReference type="Pfam" id="PF11249">
    <property type="entry name" value="DUF3047"/>
    <property type="match status" value="1"/>
</dbReference>
<evidence type="ECO:0000256" key="1">
    <source>
        <dbReference type="SAM" id="SignalP"/>
    </source>
</evidence>
<dbReference type="Proteomes" id="UP000268908">
    <property type="component" value="Unassembled WGS sequence"/>
</dbReference>
<comment type="caution">
    <text evidence="2">The sequence shown here is derived from an EMBL/GenBank/DDBJ whole genome shotgun (WGS) entry which is preliminary data.</text>
</comment>
<protein>
    <recommendedName>
        <fullName evidence="4">DUF3047 family protein</fullName>
    </recommendedName>
</protein>
<feature type="chain" id="PRO_5019719462" description="DUF3047 family protein" evidence="1">
    <location>
        <begin position="22"/>
        <end position="247"/>
    </location>
</feature>
<organism evidence="2 3">
    <name type="scientific">Sulfurisoma sediminicola</name>
    <dbReference type="NCBI Taxonomy" id="1381557"/>
    <lineage>
        <taxon>Bacteria</taxon>
        <taxon>Pseudomonadati</taxon>
        <taxon>Pseudomonadota</taxon>
        <taxon>Betaproteobacteria</taxon>
        <taxon>Nitrosomonadales</taxon>
        <taxon>Sterolibacteriaceae</taxon>
        <taxon>Sulfurisoma</taxon>
    </lineage>
</organism>
<evidence type="ECO:0000313" key="3">
    <source>
        <dbReference type="Proteomes" id="UP000268908"/>
    </source>
</evidence>
<reference evidence="2 3" key="1">
    <citation type="submission" date="2018-10" db="EMBL/GenBank/DDBJ databases">
        <title>Genomic Encyclopedia of Type Strains, Phase IV (KMG-IV): sequencing the most valuable type-strain genomes for metagenomic binning, comparative biology and taxonomic classification.</title>
        <authorList>
            <person name="Goeker M."/>
        </authorList>
    </citation>
    <scope>NUCLEOTIDE SEQUENCE [LARGE SCALE GENOMIC DNA]</scope>
    <source>
        <strain evidence="2 3">DSM 26916</strain>
    </source>
</reference>
<keyword evidence="3" id="KW-1185">Reference proteome</keyword>
<name>A0A497XK66_9PROT</name>
<gene>
    <name evidence="2" type="ORF">DFR35_0818</name>
</gene>
<dbReference type="RefSeq" id="WP_121240179.1">
    <property type="nucleotide sequence ID" value="NZ_BHVV01000001.1"/>
</dbReference>
<accession>A0A497XK66</accession>